<organism evidence="1 2">
    <name type="scientific">Streptomyces umbrinus</name>
    <dbReference type="NCBI Taxonomy" id="67370"/>
    <lineage>
        <taxon>Bacteria</taxon>
        <taxon>Bacillati</taxon>
        <taxon>Actinomycetota</taxon>
        <taxon>Actinomycetes</taxon>
        <taxon>Kitasatosporales</taxon>
        <taxon>Streptomycetaceae</taxon>
        <taxon>Streptomyces</taxon>
        <taxon>Streptomyces phaeochromogenes group</taxon>
    </lineage>
</organism>
<name>A0ABU0SNI9_9ACTN</name>
<sequence>MRRHLARGFLDGYLVSLVRGSDLIEFSLPRFRGKSVQVAVGGDWDHLELIRLAGCFALLSLRRGDAYRSTAVVGAIGPHAR</sequence>
<dbReference type="Proteomes" id="UP001230328">
    <property type="component" value="Unassembled WGS sequence"/>
</dbReference>
<proteinExistence type="predicted"/>
<dbReference type="RefSeq" id="WP_307520430.1">
    <property type="nucleotide sequence ID" value="NZ_JAUSZI010000002.1"/>
</dbReference>
<accession>A0ABU0SNI9</accession>
<evidence type="ECO:0000313" key="2">
    <source>
        <dbReference type="Proteomes" id="UP001230328"/>
    </source>
</evidence>
<gene>
    <name evidence="1" type="ORF">QF035_002695</name>
</gene>
<evidence type="ECO:0000313" key="1">
    <source>
        <dbReference type="EMBL" id="MDQ1025113.1"/>
    </source>
</evidence>
<keyword evidence="2" id="KW-1185">Reference proteome</keyword>
<protein>
    <submittedName>
        <fullName evidence="1">Uncharacterized protein</fullName>
    </submittedName>
</protein>
<comment type="caution">
    <text evidence="1">The sequence shown here is derived from an EMBL/GenBank/DDBJ whole genome shotgun (WGS) entry which is preliminary data.</text>
</comment>
<reference evidence="1 2" key="1">
    <citation type="submission" date="2023-07" db="EMBL/GenBank/DDBJ databases">
        <title>Comparative genomics of wheat-associated soil bacteria to identify genetic determinants of phenazine resistance.</title>
        <authorList>
            <person name="Mouncey N."/>
        </authorList>
    </citation>
    <scope>NUCLEOTIDE SEQUENCE [LARGE SCALE GENOMIC DNA]</scope>
    <source>
        <strain evidence="1 2">V2I4</strain>
    </source>
</reference>
<dbReference type="EMBL" id="JAUSZI010000002">
    <property type="protein sequence ID" value="MDQ1025113.1"/>
    <property type="molecule type" value="Genomic_DNA"/>
</dbReference>